<dbReference type="Gene3D" id="1.10.340.70">
    <property type="match status" value="1"/>
</dbReference>
<dbReference type="InterPro" id="IPR041588">
    <property type="entry name" value="Integrase_H2C2"/>
</dbReference>
<accession>A0AAE1HK08</accession>
<evidence type="ECO:0000313" key="4">
    <source>
        <dbReference type="EMBL" id="KAK3922734.1"/>
    </source>
</evidence>
<protein>
    <recommendedName>
        <fullName evidence="1">RNA-directed DNA polymerase</fullName>
        <ecNumber evidence="1">2.7.7.49</ecNumber>
    </recommendedName>
</protein>
<feature type="domain" description="Integrase zinc-binding" evidence="3">
    <location>
        <begin position="769"/>
        <end position="826"/>
    </location>
</feature>
<dbReference type="Pfam" id="PF17921">
    <property type="entry name" value="Integrase_H2C2"/>
    <property type="match status" value="1"/>
</dbReference>
<feature type="region of interest" description="Disordered" evidence="2">
    <location>
        <begin position="216"/>
        <end position="250"/>
    </location>
</feature>
<feature type="compositionally biased region" description="Basic and acidic residues" evidence="2">
    <location>
        <begin position="370"/>
        <end position="380"/>
    </location>
</feature>
<feature type="compositionally biased region" description="Low complexity" evidence="2">
    <location>
        <begin position="1123"/>
        <end position="1167"/>
    </location>
</feature>
<dbReference type="PANTHER" id="PTHR37984:SF5">
    <property type="entry name" value="PROTEIN NYNRIN-LIKE"/>
    <property type="match status" value="1"/>
</dbReference>
<proteinExistence type="predicted"/>
<dbReference type="InterPro" id="IPR043128">
    <property type="entry name" value="Rev_trsase/Diguanyl_cyclase"/>
</dbReference>
<feature type="region of interest" description="Disordered" evidence="2">
    <location>
        <begin position="1089"/>
        <end position="1221"/>
    </location>
</feature>
<sequence>MAFVGDVDQDVVLGHNFIYAHDLVPSPGDKKITIGRGSDGARLLNPVELPYQLMDTLSVRAAVIYQPVRICYQLRVEPGGLVTLENSSLRSPFSQPTSGLTAAVARPVPLRVACAAVTDADSCTPPKRVKLVDGVGGGQTCLASRDPLLFPVPPPAHCGGEVKETLQNLSAAAMSVRAARWTAGRRGKSPRPGRYVWKGMPTSARAARAEEQYGPYSLADPRTSPPPPNLTSARQVEKTEDNPLSSKGLFTPVAGRPFPADPTAIGHTAGEGRSSGGFPRMCADKATKRAYHLKHCAPVSAAALGCTEGGGQWWREARVLLSEGPAPGVGRGTLSNEKRDHVSDRGFPCGPHNEGKPQATGNEPAAPAAPRREGLHSRGTEHVVHRALVMPPERTRMQDTVLVATQLCDPASPTVRLLNVGQKDTVIPKGAVVAELVLRHLDDDAHTRLADVLQGTLEKNSGVVEKAADQTGTAGSYPYTPHLVKLPPRSKLPESEPLPADLQAVVDRCEGIGAREKERVAALVREYSDCFSLNGEMGNCDWVYFEIDTQGHAPVREAGKKYGGCIDLIWGFHSMVIHPRDRKKTACSIPGVGHIEFNTLLFGAAGGPARFQHLLELVLAPINLVPMMDDPADLAHADALSRYPMRPCGRDCSKCNRVEELDQRADDSGAGASGEKDAGMCAVELHPAPGFDPSGWMRAQHADPEISPILAAVQAGVKPSLEQAVQMSDTTHALFLQYDSLVLNEDGLLCRRYEDSAGVAERDILQLVVPREKVDEVLTLYHDAPGSGSHQGRAKTLSLIAKRFYWPNYHRDVQDHCDRCAMCRERHGPGRRARAPLKVWQEGRLFGRWHADIAGPYPTSREGYKYALVCVEALTSFPEVIPMRTKARVTPFEAGDKVWFYNPVRKRGINPKLQRSWESGWKIAKVINDITMRIQREKRRPRVVHVDRLAKAAETRDGQKSKFAPKSVRMPVVKSVIVSSGAGGGDKPPSGGQQKKQPNSKGNEVASFKCERCGALTQRPPKDNQTLCYGCFRKGRNQRRAEPASAACASAKATKAGENSRRRSSSVQQPLLTITMEVVNGQTRIAVHGPASASQSPGAGSSEAGARSSPSASPALKRARPEGTAASTSGAASTSTSGAAAPTSNSGAVAPASTSGAAASTNKSTGAPEALKLPKLHQPADTVRAAGDAIKRDTGPLSAPSRQGRPLLSLRPEPRLGPRRVPLCRLQKEQLPPPIIQATDENDSTLMEIDMELSEAEKNLFKD</sequence>
<evidence type="ECO:0000256" key="1">
    <source>
        <dbReference type="ARBA" id="ARBA00012493"/>
    </source>
</evidence>
<organism evidence="4 5">
    <name type="scientific">Frankliniella fusca</name>
    <dbReference type="NCBI Taxonomy" id="407009"/>
    <lineage>
        <taxon>Eukaryota</taxon>
        <taxon>Metazoa</taxon>
        <taxon>Ecdysozoa</taxon>
        <taxon>Arthropoda</taxon>
        <taxon>Hexapoda</taxon>
        <taxon>Insecta</taxon>
        <taxon>Pterygota</taxon>
        <taxon>Neoptera</taxon>
        <taxon>Paraneoptera</taxon>
        <taxon>Thysanoptera</taxon>
        <taxon>Terebrantia</taxon>
        <taxon>Thripoidea</taxon>
        <taxon>Thripidae</taxon>
        <taxon>Frankliniella</taxon>
    </lineage>
</organism>
<dbReference type="InterPro" id="IPR043502">
    <property type="entry name" value="DNA/RNA_pol_sf"/>
</dbReference>
<dbReference type="InterPro" id="IPR050951">
    <property type="entry name" value="Retrovirus_Pol_polyprotein"/>
</dbReference>
<evidence type="ECO:0000256" key="2">
    <source>
        <dbReference type="SAM" id="MobiDB-lite"/>
    </source>
</evidence>
<dbReference type="GO" id="GO:0003676">
    <property type="term" value="F:nucleic acid binding"/>
    <property type="evidence" value="ECO:0007669"/>
    <property type="project" value="InterPro"/>
</dbReference>
<dbReference type="FunFam" id="1.10.340.70:FF:000001">
    <property type="entry name" value="Retrovirus-related Pol polyprotein from transposon gypsy-like Protein"/>
    <property type="match status" value="1"/>
</dbReference>
<feature type="compositionally biased region" description="Low complexity" evidence="2">
    <location>
        <begin position="1089"/>
        <end position="1115"/>
    </location>
</feature>
<evidence type="ECO:0000313" key="5">
    <source>
        <dbReference type="Proteomes" id="UP001219518"/>
    </source>
</evidence>
<dbReference type="PANTHER" id="PTHR37984">
    <property type="entry name" value="PROTEIN CBG26694"/>
    <property type="match status" value="1"/>
</dbReference>
<dbReference type="SUPFAM" id="SSF56672">
    <property type="entry name" value="DNA/RNA polymerases"/>
    <property type="match status" value="1"/>
</dbReference>
<dbReference type="EC" id="2.7.7.49" evidence="1"/>
<dbReference type="GO" id="GO:0003964">
    <property type="term" value="F:RNA-directed DNA polymerase activity"/>
    <property type="evidence" value="ECO:0007669"/>
    <property type="project" value="UniProtKB-EC"/>
</dbReference>
<dbReference type="Proteomes" id="UP001219518">
    <property type="component" value="Unassembled WGS sequence"/>
</dbReference>
<gene>
    <name evidence="4" type="ORF">KUF71_000136</name>
</gene>
<feature type="region of interest" description="Disordered" evidence="2">
    <location>
        <begin position="978"/>
        <end position="1005"/>
    </location>
</feature>
<dbReference type="Gene3D" id="3.30.420.10">
    <property type="entry name" value="Ribonuclease H-like superfamily/Ribonuclease H"/>
    <property type="match status" value="1"/>
</dbReference>
<evidence type="ECO:0000259" key="3">
    <source>
        <dbReference type="Pfam" id="PF17921"/>
    </source>
</evidence>
<name>A0AAE1HK08_9NEOP</name>
<feature type="region of interest" description="Disordered" evidence="2">
    <location>
        <begin position="325"/>
        <end position="380"/>
    </location>
</feature>
<feature type="compositionally biased region" description="Low complexity" evidence="2">
    <location>
        <begin position="987"/>
        <end position="997"/>
    </location>
</feature>
<comment type="caution">
    <text evidence="4">The sequence shown here is derived from an EMBL/GenBank/DDBJ whole genome shotgun (WGS) entry which is preliminary data.</text>
</comment>
<reference evidence="4" key="2">
    <citation type="journal article" date="2023" name="BMC Genomics">
        <title>Pest status, molecular evolution, and epigenetic factors derived from the genome assembly of Frankliniella fusca, a thysanopteran phytovirus vector.</title>
        <authorList>
            <person name="Catto M.A."/>
            <person name="Labadie P.E."/>
            <person name="Jacobson A.L."/>
            <person name="Kennedy G.G."/>
            <person name="Srinivasan R."/>
            <person name="Hunt B.G."/>
        </authorList>
    </citation>
    <scope>NUCLEOTIDE SEQUENCE</scope>
    <source>
        <strain evidence="4">PL_HMW_Pooled</strain>
    </source>
</reference>
<keyword evidence="5" id="KW-1185">Reference proteome</keyword>
<dbReference type="Gene3D" id="3.10.10.10">
    <property type="entry name" value="HIV Type 1 Reverse Transcriptase, subunit A, domain 1"/>
    <property type="match status" value="1"/>
</dbReference>
<reference evidence="4" key="1">
    <citation type="submission" date="2021-07" db="EMBL/GenBank/DDBJ databases">
        <authorList>
            <person name="Catto M.A."/>
            <person name="Jacobson A."/>
            <person name="Kennedy G."/>
            <person name="Labadie P."/>
            <person name="Hunt B.G."/>
            <person name="Srinivasan R."/>
        </authorList>
    </citation>
    <scope>NUCLEOTIDE SEQUENCE</scope>
    <source>
        <strain evidence="4">PL_HMW_Pooled</strain>
        <tissue evidence="4">Head</tissue>
    </source>
</reference>
<dbReference type="AlphaFoldDB" id="A0AAE1HK08"/>
<dbReference type="InterPro" id="IPR036397">
    <property type="entry name" value="RNaseH_sf"/>
</dbReference>
<dbReference type="Gene3D" id="3.30.70.270">
    <property type="match status" value="1"/>
</dbReference>
<dbReference type="EMBL" id="JAHWGI010001108">
    <property type="protein sequence ID" value="KAK3922734.1"/>
    <property type="molecule type" value="Genomic_DNA"/>
</dbReference>